<evidence type="ECO:0000313" key="7">
    <source>
        <dbReference type="Proteomes" id="UP000663873"/>
    </source>
</evidence>
<dbReference type="Proteomes" id="UP000663862">
    <property type="component" value="Unassembled WGS sequence"/>
</dbReference>
<dbReference type="EMBL" id="CAJNXB010002475">
    <property type="protein sequence ID" value="CAF3253705.1"/>
    <property type="molecule type" value="Genomic_DNA"/>
</dbReference>
<feature type="transmembrane region" description="Helical" evidence="1">
    <location>
        <begin position="7"/>
        <end position="25"/>
    </location>
</feature>
<dbReference type="EMBL" id="CAJOBP010007126">
    <property type="protein sequence ID" value="CAF4507866.1"/>
    <property type="molecule type" value="Genomic_DNA"/>
</dbReference>
<evidence type="ECO:0000313" key="5">
    <source>
        <dbReference type="EMBL" id="CAF4645359.1"/>
    </source>
</evidence>
<dbReference type="PROSITE" id="PS51257">
    <property type="entry name" value="PROKAR_LIPOPROTEIN"/>
    <property type="match status" value="1"/>
</dbReference>
<feature type="transmembrane region" description="Helical" evidence="1">
    <location>
        <begin position="115"/>
        <end position="135"/>
    </location>
</feature>
<dbReference type="Proteomes" id="UP000663869">
    <property type="component" value="Unassembled WGS sequence"/>
</dbReference>
<organism evidence="5 6">
    <name type="scientific">Rotaria socialis</name>
    <dbReference type="NCBI Taxonomy" id="392032"/>
    <lineage>
        <taxon>Eukaryota</taxon>
        <taxon>Metazoa</taxon>
        <taxon>Spiralia</taxon>
        <taxon>Gnathifera</taxon>
        <taxon>Rotifera</taxon>
        <taxon>Eurotatoria</taxon>
        <taxon>Bdelloidea</taxon>
        <taxon>Philodinida</taxon>
        <taxon>Philodinidae</taxon>
        <taxon>Rotaria</taxon>
    </lineage>
</organism>
<evidence type="ECO:0000313" key="4">
    <source>
        <dbReference type="EMBL" id="CAF4507866.1"/>
    </source>
</evidence>
<dbReference type="AlphaFoldDB" id="A0A821F486"/>
<evidence type="ECO:0000256" key="1">
    <source>
        <dbReference type="SAM" id="Phobius"/>
    </source>
</evidence>
<dbReference type="Proteomes" id="UP000663825">
    <property type="component" value="Unassembled WGS sequence"/>
</dbReference>
<gene>
    <name evidence="3" type="ORF">FME351_LOCUS12604</name>
    <name evidence="2" type="ORF">TIS948_LOCUS15361</name>
    <name evidence="5" type="ORF">TSG867_LOCUS30449</name>
    <name evidence="4" type="ORF">UJA718_LOCUS26787</name>
</gene>
<dbReference type="Proteomes" id="UP000663873">
    <property type="component" value="Unassembled WGS sequence"/>
</dbReference>
<feature type="transmembrane region" description="Helical" evidence="1">
    <location>
        <begin position="80"/>
        <end position="103"/>
    </location>
</feature>
<dbReference type="OrthoDB" id="10057558at2759"/>
<keyword evidence="1" id="KW-1133">Transmembrane helix</keyword>
<sequence>MAVSRRILGIGGSLLMILACILYIVSNAVPIWGTVKVGQATNTIGLWQGCISIPGYTQCSALVCLLPGSTPCIKNGAARAFVTLACIFSAVAALCLLASAILTDVSKLLAMMVKIVPFSSLLVGVIGVGVGINLVTYKTVFSIGAAAIVGILALILNLAGTILAFLIQ</sequence>
<protein>
    <submittedName>
        <fullName evidence="5">Uncharacterized protein</fullName>
    </submittedName>
</protein>
<keyword evidence="1" id="KW-0812">Transmembrane</keyword>
<reference evidence="5" key="1">
    <citation type="submission" date="2021-02" db="EMBL/GenBank/DDBJ databases">
        <authorList>
            <person name="Nowell W R."/>
        </authorList>
    </citation>
    <scope>NUCLEOTIDE SEQUENCE</scope>
</reference>
<proteinExistence type="predicted"/>
<accession>A0A821F486</accession>
<dbReference type="Gene3D" id="1.20.140.150">
    <property type="match status" value="1"/>
</dbReference>
<keyword evidence="7" id="KW-1185">Reference proteome</keyword>
<dbReference type="EMBL" id="CAJOBQ010004858">
    <property type="protein sequence ID" value="CAF4645359.1"/>
    <property type="molecule type" value="Genomic_DNA"/>
</dbReference>
<evidence type="ECO:0000313" key="6">
    <source>
        <dbReference type="Proteomes" id="UP000663862"/>
    </source>
</evidence>
<name>A0A821F486_9BILA</name>
<evidence type="ECO:0000313" key="2">
    <source>
        <dbReference type="EMBL" id="CAF3253705.1"/>
    </source>
</evidence>
<evidence type="ECO:0000313" key="3">
    <source>
        <dbReference type="EMBL" id="CAF3440469.1"/>
    </source>
</evidence>
<keyword evidence="1" id="KW-0472">Membrane</keyword>
<comment type="caution">
    <text evidence="5">The sequence shown here is derived from an EMBL/GenBank/DDBJ whole genome shotgun (WGS) entry which is preliminary data.</text>
</comment>
<feature type="transmembrane region" description="Helical" evidence="1">
    <location>
        <begin position="141"/>
        <end position="167"/>
    </location>
</feature>
<dbReference type="EMBL" id="CAJNYU010001455">
    <property type="protein sequence ID" value="CAF3440469.1"/>
    <property type="molecule type" value="Genomic_DNA"/>
</dbReference>